<accession>A0A2P2NVB9</accession>
<evidence type="ECO:0000313" key="1">
    <source>
        <dbReference type="EMBL" id="MBX46415.1"/>
    </source>
</evidence>
<dbReference type="EMBL" id="GGEC01065931">
    <property type="protein sequence ID" value="MBX46415.1"/>
    <property type="molecule type" value="Transcribed_RNA"/>
</dbReference>
<name>A0A2P2NVB9_RHIMU</name>
<sequence>MVPRRTMTVMKRQRMVTLQRRNALWIWKTRWGPSSLSSILTRPEF</sequence>
<proteinExistence type="predicted"/>
<organism evidence="1">
    <name type="scientific">Rhizophora mucronata</name>
    <name type="common">Asiatic mangrove</name>
    <dbReference type="NCBI Taxonomy" id="61149"/>
    <lineage>
        <taxon>Eukaryota</taxon>
        <taxon>Viridiplantae</taxon>
        <taxon>Streptophyta</taxon>
        <taxon>Embryophyta</taxon>
        <taxon>Tracheophyta</taxon>
        <taxon>Spermatophyta</taxon>
        <taxon>Magnoliopsida</taxon>
        <taxon>eudicotyledons</taxon>
        <taxon>Gunneridae</taxon>
        <taxon>Pentapetalae</taxon>
        <taxon>rosids</taxon>
        <taxon>fabids</taxon>
        <taxon>Malpighiales</taxon>
        <taxon>Rhizophoraceae</taxon>
        <taxon>Rhizophora</taxon>
    </lineage>
</organism>
<reference evidence="1" key="1">
    <citation type="submission" date="2018-02" db="EMBL/GenBank/DDBJ databases">
        <title>Rhizophora mucronata_Transcriptome.</title>
        <authorList>
            <person name="Meera S.P."/>
            <person name="Sreeshan A."/>
            <person name="Augustine A."/>
        </authorList>
    </citation>
    <scope>NUCLEOTIDE SEQUENCE</scope>
    <source>
        <tissue evidence="1">Leaf</tissue>
    </source>
</reference>
<protein>
    <submittedName>
        <fullName evidence="1">Uncharacterized protein</fullName>
    </submittedName>
</protein>
<dbReference type="AlphaFoldDB" id="A0A2P2NVB9"/>